<dbReference type="EMBL" id="LFZO01000059">
    <property type="protein sequence ID" value="KXT15414.1"/>
    <property type="molecule type" value="Genomic_DNA"/>
</dbReference>
<dbReference type="PANTHER" id="PTHR38436">
    <property type="entry name" value="POLYKETIDE CYCLASE SNOAL-LIKE DOMAIN"/>
    <property type="match status" value="1"/>
</dbReference>
<accession>A0A139ILB5</accession>
<gene>
    <name evidence="1" type="ORF">AC579_2184</name>
</gene>
<dbReference type="GO" id="GO:0030638">
    <property type="term" value="P:polyketide metabolic process"/>
    <property type="evidence" value="ECO:0007669"/>
    <property type="project" value="InterPro"/>
</dbReference>
<evidence type="ECO:0000313" key="2">
    <source>
        <dbReference type="Proteomes" id="UP000073492"/>
    </source>
</evidence>
<dbReference type="InterPro" id="IPR032710">
    <property type="entry name" value="NTF2-like_dom_sf"/>
</dbReference>
<keyword evidence="2" id="KW-1185">Reference proteome</keyword>
<dbReference type="AlphaFoldDB" id="A0A139ILB5"/>
<comment type="caution">
    <text evidence="1">The sequence shown here is derived from an EMBL/GenBank/DDBJ whole genome shotgun (WGS) entry which is preliminary data.</text>
</comment>
<dbReference type="Proteomes" id="UP000073492">
    <property type="component" value="Unassembled WGS sequence"/>
</dbReference>
<dbReference type="OrthoDB" id="5440at2759"/>
<evidence type="ECO:0008006" key="3">
    <source>
        <dbReference type="Google" id="ProtNLM"/>
    </source>
</evidence>
<sequence>MPEFAYGSGPPQPISPMKPEKVAEGVTIVRPLSRKGTGPGLIVLAPYNDSETPLEIEHGIPGLRMKWAEEGYCVAEIRPHASSSALETAVAKLGELHECESKEKIGLVCYDPELFLSSASALETLQDRIVVAAIYADASQHARLAASTSIPTIYHLTGKSDTKLRSTPDSKIYEYASIENGQFAVPFYKDFHYATEAVSHTRNLTFLKQRMNGPYFDLELLWDEHTYYEFENRSVENTMATMVEEPYVNHIPTLTGGIGRKNLTNFYRNHFIFSNPDDTELELISRTVGVDRVVDEFIYKFTHDKTPDWLFPGVPPTYRKVEIPMMAVVNIRGDRLYHEHVSWDQATALRQIGLLPETLPLAVDAPNANGHTNGHVNGNGVAADKKFEVILPVAGTDVVEKMRDKNGVESNKMFDFKAKEI</sequence>
<name>A0A139ILB5_9PEZI</name>
<reference evidence="1 2" key="1">
    <citation type="submission" date="2015-07" db="EMBL/GenBank/DDBJ databases">
        <title>Comparative genomics of the Sigatoka disease complex on banana suggests a link between parallel evolutionary changes in Pseudocercospora fijiensis and Pseudocercospora eumusae and increased virulence on the banana host.</title>
        <authorList>
            <person name="Chang T.-C."/>
            <person name="Salvucci A."/>
            <person name="Crous P.W."/>
            <person name="Stergiopoulos I."/>
        </authorList>
    </citation>
    <scope>NUCLEOTIDE SEQUENCE [LARGE SCALE GENOMIC DNA]</scope>
    <source>
        <strain evidence="1 2">CBS 116634</strain>
    </source>
</reference>
<organism evidence="1 2">
    <name type="scientific">Pseudocercospora musae</name>
    <dbReference type="NCBI Taxonomy" id="113226"/>
    <lineage>
        <taxon>Eukaryota</taxon>
        <taxon>Fungi</taxon>
        <taxon>Dikarya</taxon>
        <taxon>Ascomycota</taxon>
        <taxon>Pezizomycotina</taxon>
        <taxon>Dothideomycetes</taxon>
        <taxon>Dothideomycetidae</taxon>
        <taxon>Mycosphaerellales</taxon>
        <taxon>Mycosphaerellaceae</taxon>
        <taxon>Pseudocercospora</taxon>
    </lineage>
</organism>
<protein>
    <recommendedName>
        <fullName evidence="3">SnoaL-like domain-containing protein</fullName>
    </recommendedName>
</protein>
<dbReference type="Gene3D" id="3.10.450.50">
    <property type="match status" value="1"/>
</dbReference>
<dbReference type="STRING" id="113226.A0A139ILB5"/>
<dbReference type="SUPFAM" id="SSF54427">
    <property type="entry name" value="NTF2-like"/>
    <property type="match status" value="1"/>
</dbReference>
<proteinExistence type="predicted"/>
<evidence type="ECO:0000313" key="1">
    <source>
        <dbReference type="EMBL" id="KXT15414.1"/>
    </source>
</evidence>
<dbReference type="InterPro" id="IPR009959">
    <property type="entry name" value="Cyclase_SnoaL-like"/>
</dbReference>
<dbReference type="PANTHER" id="PTHR38436:SF3">
    <property type="entry name" value="CARBOXYMETHYLENEBUTENOLIDASE-RELATED"/>
    <property type="match status" value="1"/>
</dbReference>